<feature type="compositionally biased region" description="Low complexity" evidence="1">
    <location>
        <begin position="260"/>
        <end position="279"/>
    </location>
</feature>
<keyword evidence="3" id="KW-1185">Reference proteome</keyword>
<dbReference type="AlphaFoldDB" id="A0A9P4S854"/>
<evidence type="ECO:0000313" key="2">
    <source>
        <dbReference type="EMBL" id="KAF2837636.1"/>
    </source>
</evidence>
<evidence type="ECO:0000256" key="1">
    <source>
        <dbReference type="SAM" id="MobiDB-lite"/>
    </source>
</evidence>
<gene>
    <name evidence="2" type="ORF">M501DRAFT_937511</name>
</gene>
<comment type="caution">
    <text evidence="2">The sequence shown here is derived from an EMBL/GenBank/DDBJ whole genome shotgun (WGS) entry which is preliminary data.</text>
</comment>
<name>A0A9P4S854_9PEZI</name>
<proteinExistence type="predicted"/>
<dbReference type="OrthoDB" id="3905365at2759"/>
<feature type="region of interest" description="Disordered" evidence="1">
    <location>
        <begin position="260"/>
        <end position="286"/>
    </location>
</feature>
<feature type="non-terminal residue" evidence="2">
    <location>
        <position position="327"/>
    </location>
</feature>
<feature type="compositionally biased region" description="Basic residues" evidence="1">
    <location>
        <begin position="75"/>
        <end position="85"/>
    </location>
</feature>
<accession>A0A9P4S854</accession>
<feature type="compositionally biased region" description="Polar residues" evidence="1">
    <location>
        <begin position="7"/>
        <end position="16"/>
    </location>
</feature>
<protein>
    <submittedName>
        <fullName evidence="2">Uncharacterized protein</fullName>
    </submittedName>
</protein>
<feature type="region of interest" description="Disordered" evidence="1">
    <location>
        <begin position="70"/>
        <end position="111"/>
    </location>
</feature>
<reference evidence="2" key="1">
    <citation type="journal article" date="2020" name="Stud. Mycol.">
        <title>101 Dothideomycetes genomes: a test case for predicting lifestyles and emergence of pathogens.</title>
        <authorList>
            <person name="Haridas S."/>
            <person name="Albert R."/>
            <person name="Binder M."/>
            <person name="Bloem J."/>
            <person name="Labutti K."/>
            <person name="Salamov A."/>
            <person name="Andreopoulos B."/>
            <person name="Baker S."/>
            <person name="Barry K."/>
            <person name="Bills G."/>
            <person name="Bluhm B."/>
            <person name="Cannon C."/>
            <person name="Castanera R."/>
            <person name="Culley D."/>
            <person name="Daum C."/>
            <person name="Ezra D."/>
            <person name="Gonzalez J."/>
            <person name="Henrissat B."/>
            <person name="Kuo A."/>
            <person name="Liang C."/>
            <person name="Lipzen A."/>
            <person name="Lutzoni F."/>
            <person name="Magnuson J."/>
            <person name="Mondo S."/>
            <person name="Nolan M."/>
            <person name="Ohm R."/>
            <person name="Pangilinan J."/>
            <person name="Park H.-J."/>
            <person name="Ramirez L."/>
            <person name="Alfaro M."/>
            <person name="Sun H."/>
            <person name="Tritt A."/>
            <person name="Yoshinaga Y."/>
            <person name="Zwiers L.-H."/>
            <person name="Turgeon B."/>
            <person name="Goodwin S."/>
            <person name="Spatafora J."/>
            <person name="Crous P."/>
            <person name="Grigoriev I."/>
        </authorList>
    </citation>
    <scope>NUCLEOTIDE SEQUENCE</scope>
    <source>
        <strain evidence="2">CBS 101060</strain>
    </source>
</reference>
<dbReference type="EMBL" id="MU006099">
    <property type="protein sequence ID" value="KAF2837636.1"/>
    <property type="molecule type" value="Genomic_DNA"/>
</dbReference>
<dbReference type="Proteomes" id="UP000799429">
    <property type="component" value="Unassembled WGS sequence"/>
</dbReference>
<sequence>MTDDQDTSPQSPTESATPKIPAPKNRSCPFCGQCFTSSSLGRHLDLYIKPHHPKPPDGIHDVEAIKRLRGSVTRRQVRPSSRKFHGSTPSSSRTPSISHHSPVEPGTTPFEEVTGQKVTTRFNVPNWQVTGVINNLPPRDGSVGATPARRVISRHEKLKADFRERERRPDDVDQGKAVELALKEILDAIKEARNRAVSRNLFDFDPFTMSFPCLCLHILPRPPTLFSLTPFPTNDSWSIEPPGQKQFDALNRLTRDHVATRQQTITSQSTTTPPSGSSPLPTPPPREDAKYKKLFSHFHDAFNHWKSLPEIKKQEKWQLEVLRSYTR</sequence>
<feature type="region of interest" description="Disordered" evidence="1">
    <location>
        <begin position="1"/>
        <end position="26"/>
    </location>
</feature>
<organism evidence="2 3">
    <name type="scientific">Patellaria atrata CBS 101060</name>
    <dbReference type="NCBI Taxonomy" id="1346257"/>
    <lineage>
        <taxon>Eukaryota</taxon>
        <taxon>Fungi</taxon>
        <taxon>Dikarya</taxon>
        <taxon>Ascomycota</taxon>
        <taxon>Pezizomycotina</taxon>
        <taxon>Dothideomycetes</taxon>
        <taxon>Dothideomycetes incertae sedis</taxon>
        <taxon>Patellariales</taxon>
        <taxon>Patellariaceae</taxon>
        <taxon>Patellaria</taxon>
    </lineage>
</organism>
<feature type="compositionally biased region" description="Low complexity" evidence="1">
    <location>
        <begin position="87"/>
        <end position="100"/>
    </location>
</feature>
<evidence type="ECO:0000313" key="3">
    <source>
        <dbReference type="Proteomes" id="UP000799429"/>
    </source>
</evidence>